<dbReference type="KEGG" id="als:DJ013_00440"/>
<dbReference type="EMBL" id="CP029480">
    <property type="protein sequence ID" value="AWV96740.1"/>
    <property type="molecule type" value="Genomic_DNA"/>
</dbReference>
<sequence length="378" mass="42242">MKKPLEGIIVLEFSQFMAGPSAGLRLADLGARVIKIERPKTGEAGRQIATKNMFQDGSSLVFHTTNRNKESYAANLKSPEDLEKIKKLISKADVITHNFRPGVMEKIGLRYEQVKEINPRLIYATITGYGTKGEWKSKPGQDLLVQSLSGLTQLTGNNSDAPTPMGVAVVDMLCGTHFVQGIIAALIQRAKTNKGTWVAVNLLESAIDFQLEILTTYLNNGQEKPVRSETNNAHVLLQAPYGLYQTSDGYIAIAMGKLTELFNILKISETTLLEEPFENRNEIKEILAKNLINQTADKVLNLLQSEEIWCSVVNNYHEFLNSKEFEELKMRQEVKLQNGKKLSTTRCPIRINGQLLNSETPAPRVGEHSEKLNLEFEL</sequence>
<dbReference type="InterPro" id="IPR023606">
    <property type="entry name" value="CoA-Trfase_III_dom_1_sf"/>
</dbReference>
<organism evidence="2 3">
    <name type="scientific">Arcticibacterium luteifluviistationis</name>
    <dbReference type="NCBI Taxonomy" id="1784714"/>
    <lineage>
        <taxon>Bacteria</taxon>
        <taxon>Pseudomonadati</taxon>
        <taxon>Bacteroidota</taxon>
        <taxon>Cytophagia</taxon>
        <taxon>Cytophagales</taxon>
        <taxon>Leadbetterellaceae</taxon>
        <taxon>Arcticibacterium</taxon>
    </lineage>
</organism>
<evidence type="ECO:0000256" key="1">
    <source>
        <dbReference type="ARBA" id="ARBA00022679"/>
    </source>
</evidence>
<dbReference type="PANTHER" id="PTHR48207:SF4">
    <property type="entry name" value="BLL6097 PROTEIN"/>
    <property type="match status" value="1"/>
</dbReference>
<evidence type="ECO:0000313" key="2">
    <source>
        <dbReference type="EMBL" id="AWV96740.1"/>
    </source>
</evidence>
<reference evidence="2 3" key="1">
    <citation type="submission" date="2018-05" db="EMBL/GenBank/DDBJ databases">
        <title>Complete genome sequence of Arcticibacterium luteifluviistationis SM1504T, a cytophagaceae bacterium isolated from Arctic surface seawater.</title>
        <authorList>
            <person name="Li Y."/>
            <person name="Qin Q.-L."/>
        </authorList>
    </citation>
    <scope>NUCLEOTIDE SEQUENCE [LARGE SCALE GENOMIC DNA]</scope>
    <source>
        <strain evidence="2 3">SM1504</strain>
    </source>
</reference>
<keyword evidence="1" id="KW-0808">Transferase</keyword>
<dbReference type="PANTHER" id="PTHR48207">
    <property type="entry name" value="SUCCINATE--HYDROXYMETHYLGLUTARATE COA-TRANSFERASE"/>
    <property type="match status" value="1"/>
</dbReference>
<dbReference type="GO" id="GO:0008410">
    <property type="term" value="F:CoA-transferase activity"/>
    <property type="evidence" value="ECO:0007669"/>
    <property type="project" value="TreeGrafter"/>
</dbReference>
<accession>A0A2Z4G6K1</accession>
<protein>
    <submittedName>
        <fullName evidence="2">Carnitine dehydratase</fullName>
    </submittedName>
</protein>
<dbReference type="AlphaFoldDB" id="A0A2Z4G6K1"/>
<keyword evidence="3" id="KW-1185">Reference proteome</keyword>
<dbReference type="Proteomes" id="UP000249873">
    <property type="component" value="Chromosome"/>
</dbReference>
<dbReference type="InterPro" id="IPR003673">
    <property type="entry name" value="CoA-Trfase_fam_III"/>
</dbReference>
<dbReference type="Gene3D" id="3.40.50.10540">
    <property type="entry name" value="Crotonobetainyl-coa:carnitine coa-transferase, domain 1"/>
    <property type="match status" value="1"/>
</dbReference>
<dbReference type="InterPro" id="IPR050483">
    <property type="entry name" value="CoA-transferase_III_domain"/>
</dbReference>
<name>A0A2Z4G6K1_9BACT</name>
<proteinExistence type="predicted"/>
<evidence type="ECO:0000313" key="3">
    <source>
        <dbReference type="Proteomes" id="UP000249873"/>
    </source>
</evidence>
<gene>
    <name evidence="2" type="ORF">DJ013_00440</name>
</gene>
<dbReference type="Gene3D" id="3.30.1540.10">
    <property type="entry name" value="formyl-coa transferase, domain 3"/>
    <property type="match status" value="1"/>
</dbReference>
<dbReference type="RefSeq" id="WP_111369842.1">
    <property type="nucleotide sequence ID" value="NZ_CP029480.1"/>
</dbReference>
<dbReference type="InterPro" id="IPR044855">
    <property type="entry name" value="CoA-Trfase_III_dom3_sf"/>
</dbReference>
<dbReference type="OrthoDB" id="9797653at2"/>
<dbReference type="Pfam" id="PF02515">
    <property type="entry name" value="CoA_transf_3"/>
    <property type="match status" value="1"/>
</dbReference>
<dbReference type="SUPFAM" id="SSF89796">
    <property type="entry name" value="CoA-transferase family III (CaiB/BaiF)"/>
    <property type="match status" value="1"/>
</dbReference>